<name>A0AAN6D241_9ASCO</name>
<evidence type="ECO:0000313" key="4">
    <source>
        <dbReference type="Proteomes" id="UP000697297"/>
    </source>
</evidence>
<feature type="region of interest" description="Disordered" evidence="1">
    <location>
        <begin position="1"/>
        <end position="29"/>
    </location>
</feature>
<protein>
    <submittedName>
        <fullName evidence="2">Uncharacterized protein</fullName>
    </submittedName>
</protein>
<feature type="region of interest" description="Disordered" evidence="1">
    <location>
        <begin position="56"/>
        <end position="78"/>
    </location>
</feature>
<evidence type="ECO:0000313" key="3">
    <source>
        <dbReference type="EMBL" id="KAG7767938.1"/>
    </source>
</evidence>
<evidence type="ECO:0000256" key="1">
    <source>
        <dbReference type="SAM" id="MobiDB-lite"/>
    </source>
</evidence>
<gene>
    <name evidence="2" type="ORF">KL933_004439</name>
    <name evidence="3" type="ORF">KL946_000756</name>
</gene>
<evidence type="ECO:0000313" key="2">
    <source>
        <dbReference type="EMBL" id="KAG7725006.1"/>
    </source>
</evidence>
<evidence type="ECO:0000313" key="5">
    <source>
        <dbReference type="Proteomes" id="UP000738402"/>
    </source>
</evidence>
<comment type="caution">
    <text evidence="2">The sequence shown here is derived from an EMBL/GenBank/DDBJ whole genome shotgun (WGS) entry which is preliminary data.</text>
</comment>
<reference evidence="2 4" key="1">
    <citation type="journal article" date="2021" name="G3 (Bethesda)">
        <title>Genomic diversity, chromosomal rearrangements, and interspecies hybridization in the ogataea polymorpha species complex.</title>
        <authorList>
            <person name="Hanson S.J."/>
            <person name="Cinneide E.O."/>
            <person name="Salzberg L.I."/>
            <person name="Wolfe K.H."/>
            <person name="McGowan J."/>
            <person name="Fitzpatrick D.A."/>
            <person name="Matlin K."/>
        </authorList>
    </citation>
    <scope>NUCLEOTIDE SEQUENCE</scope>
    <source>
        <strain evidence="3">81-436-3</strain>
        <strain evidence="2">83-405-1</strain>
    </source>
</reference>
<proteinExistence type="predicted"/>
<feature type="compositionally biased region" description="Polar residues" evidence="1">
    <location>
        <begin position="59"/>
        <end position="68"/>
    </location>
</feature>
<keyword evidence="4" id="KW-1185">Reference proteome</keyword>
<sequence length="78" mass="8255">MADSASKSRPRSVAIGRDQSRTLPKTLAAPHGGWLPQIYGFGLLAPASPTELDRKARISSASRPNSKITAIDSHGTKT</sequence>
<dbReference type="EMBL" id="JAHLUN010000002">
    <property type="protein sequence ID" value="KAG7767938.1"/>
    <property type="molecule type" value="Genomic_DNA"/>
</dbReference>
<dbReference type="Proteomes" id="UP000697297">
    <property type="component" value="Unassembled WGS sequence"/>
</dbReference>
<dbReference type="EMBL" id="JAHLUH010000014">
    <property type="protein sequence ID" value="KAG7725006.1"/>
    <property type="molecule type" value="Genomic_DNA"/>
</dbReference>
<accession>A0AAN6D241</accession>
<organism evidence="2 5">
    <name type="scientific">Ogataea haglerorum</name>
    <dbReference type="NCBI Taxonomy" id="1937702"/>
    <lineage>
        <taxon>Eukaryota</taxon>
        <taxon>Fungi</taxon>
        <taxon>Dikarya</taxon>
        <taxon>Ascomycota</taxon>
        <taxon>Saccharomycotina</taxon>
        <taxon>Pichiomycetes</taxon>
        <taxon>Pichiales</taxon>
        <taxon>Pichiaceae</taxon>
        <taxon>Ogataea</taxon>
    </lineage>
</organism>
<dbReference type="Proteomes" id="UP000738402">
    <property type="component" value="Unassembled WGS sequence"/>
</dbReference>
<dbReference type="AlphaFoldDB" id="A0AAN6D241"/>